<evidence type="ECO:0000313" key="4">
    <source>
        <dbReference type="Proteomes" id="UP000789595"/>
    </source>
</evidence>
<evidence type="ECO:0000256" key="1">
    <source>
        <dbReference type="SAM" id="MobiDB-lite"/>
    </source>
</evidence>
<dbReference type="AlphaFoldDB" id="A0A8J2S884"/>
<evidence type="ECO:0000313" key="3">
    <source>
        <dbReference type="EMBL" id="CAH0365151.1"/>
    </source>
</evidence>
<organism evidence="3 4">
    <name type="scientific">Pelagomonas calceolata</name>
    <dbReference type="NCBI Taxonomy" id="35677"/>
    <lineage>
        <taxon>Eukaryota</taxon>
        <taxon>Sar</taxon>
        <taxon>Stramenopiles</taxon>
        <taxon>Ochrophyta</taxon>
        <taxon>Pelagophyceae</taxon>
        <taxon>Pelagomonadales</taxon>
        <taxon>Pelagomonadaceae</taxon>
        <taxon>Pelagomonas</taxon>
    </lineage>
</organism>
<comment type="caution">
    <text evidence="3">The sequence shown here is derived from an EMBL/GenBank/DDBJ whole genome shotgun (WGS) entry which is preliminary data.</text>
</comment>
<keyword evidence="4" id="KW-1185">Reference proteome</keyword>
<dbReference type="SUPFAM" id="SSF50156">
    <property type="entry name" value="PDZ domain-like"/>
    <property type="match status" value="1"/>
</dbReference>
<proteinExistence type="predicted"/>
<dbReference type="OrthoDB" id="10264829at2759"/>
<feature type="region of interest" description="Disordered" evidence="1">
    <location>
        <begin position="163"/>
        <end position="185"/>
    </location>
</feature>
<dbReference type="PANTHER" id="PTHR47661">
    <property type="entry name" value="PHOSPHOGLUCAN PHOSPHATASE LSF1, CHLOROPLASTIC"/>
    <property type="match status" value="1"/>
</dbReference>
<sequence length="204" mass="20394">MRITHACSVLATAAYVIPATETAASRWRRGSARPAPLHGLFGGGAKEDVAAGLADDELEVELTRPLGVTVQEGANGRVLVQGCRAGGCAAAAGVAPGDEIIGVSAVFGAGVWRCEGAGLDRVEGLIRAREGSVTLRLRRGAGEPAAASDGLDEEDVDAGTFSAIFDDDDEPSAADGPGAAPDGGGALDALVESILSADYAPPDA</sequence>
<dbReference type="PROSITE" id="PS50106">
    <property type="entry name" value="PDZ"/>
    <property type="match status" value="1"/>
</dbReference>
<dbReference type="InterPro" id="IPR001478">
    <property type="entry name" value="PDZ"/>
</dbReference>
<protein>
    <recommendedName>
        <fullName evidence="2">PDZ domain-containing protein</fullName>
    </recommendedName>
</protein>
<evidence type="ECO:0000259" key="2">
    <source>
        <dbReference type="PROSITE" id="PS50106"/>
    </source>
</evidence>
<dbReference type="InterPro" id="IPR036034">
    <property type="entry name" value="PDZ_sf"/>
</dbReference>
<dbReference type="EMBL" id="CAKKNE010000001">
    <property type="protein sequence ID" value="CAH0365151.1"/>
    <property type="molecule type" value="Genomic_DNA"/>
</dbReference>
<accession>A0A8J2S884</accession>
<dbReference type="Proteomes" id="UP000789595">
    <property type="component" value="Unassembled WGS sequence"/>
</dbReference>
<feature type="domain" description="PDZ" evidence="2">
    <location>
        <begin position="55"/>
        <end position="141"/>
    </location>
</feature>
<dbReference type="Gene3D" id="2.30.42.10">
    <property type="match status" value="1"/>
</dbReference>
<gene>
    <name evidence="3" type="ORF">PECAL_1P15700</name>
</gene>
<name>A0A8J2S884_9STRA</name>
<reference evidence="3" key="1">
    <citation type="submission" date="2021-11" db="EMBL/GenBank/DDBJ databases">
        <authorList>
            <consortium name="Genoscope - CEA"/>
            <person name="William W."/>
        </authorList>
    </citation>
    <scope>NUCLEOTIDE SEQUENCE</scope>
</reference>